<reference evidence="2 3" key="1">
    <citation type="submission" date="2019-05" db="EMBL/GenBank/DDBJ databases">
        <title>Another draft genome of Portunus trituberculatus and its Hox gene families provides insights of decapod evolution.</title>
        <authorList>
            <person name="Jeong J.-H."/>
            <person name="Song I."/>
            <person name="Kim S."/>
            <person name="Choi T."/>
            <person name="Kim D."/>
            <person name="Ryu S."/>
            <person name="Kim W."/>
        </authorList>
    </citation>
    <scope>NUCLEOTIDE SEQUENCE [LARGE SCALE GENOMIC DNA]</scope>
    <source>
        <tissue evidence="2">Muscle</tissue>
    </source>
</reference>
<keyword evidence="3" id="KW-1185">Reference proteome</keyword>
<protein>
    <submittedName>
        <fullName evidence="2">Uncharacterized protein</fullName>
    </submittedName>
</protein>
<evidence type="ECO:0000256" key="1">
    <source>
        <dbReference type="SAM" id="SignalP"/>
    </source>
</evidence>
<organism evidence="2 3">
    <name type="scientific">Portunus trituberculatus</name>
    <name type="common">Swimming crab</name>
    <name type="synonym">Neptunus trituberculatus</name>
    <dbReference type="NCBI Taxonomy" id="210409"/>
    <lineage>
        <taxon>Eukaryota</taxon>
        <taxon>Metazoa</taxon>
        <taxon>Ecdysozoa</taxon>
        <taxon>Arthropoda</taxon>
        <taxon>Crustacea</taxon>
        <taxon>Multicrustacea</taxon>
        <taxon>Malacostraca</taxon>
        <taxon>Eumalacostraca</taxon>
        <taxon>Eucarida</taxon>
        <taxon>Decapoda</taxon>
        <taxon>Pleocyemata</taxon>
        <taxon>Brachyura</taxon>
        <taxon>Eubrachyura</taxon>
        <taxon>Portunoidea</taxon>
        <taxon>Portunidae</taxon>
        <taxon>Portuninae</taxon>
        <taxon>Portunus</taxon>
    </lineage>
</organism>
<dbReference type="EMBL" id="VSRR010072167">
    <property type="protein sequence ID" value="MPC86674.1"/>
    <property type="molecule type" value="Genomic_DNA"/>
</dbReference>
<feature type="chain" id="PRO_5023013674" evidence="1">
    <location>
        <begin position="21"/>
        <end position="80"/>
    </location>
</feature>
<feature type="signal peptide" evidence="1">
    <location>
        <begin position="1"/>
        <end position="20"/>
    </location>
</feature>
<dbReference type="Proteomes" id="UP000324222">
    <property type="component" value="Unassembled WGS sequence"/>
</dbReference>
<evidence type="ECO:0000313" key="3">
    <source>
        <dbReference type="Proteomes" id="UP000324222"/>
    </source>
</evidence>
<name>A0A5B7J2I7_PORTR</name>
<sequence>MEWAWKCICSGVGVVVYVHSVDVVVHVQSGVGVVLHVQSGLGVLVQVQIGVRVCGSARGECMEYVSVVVHVESGVRGRGS</sequence>
<comment type="caution">
    <text evidence="2">The sequence shown here is derived from an EMBL/GenBank/DDBJ whole genome shotgun (WGS) entry which is preliminary data.</text>
</comment>
<proteinExistence type="predicted"/>
<evidence type="ECO:0000313" key="2">
    <source>
        <dbReference type="EMBL" id="MPC86674.1"/>
    </source>
</evidence>
<keyword evidence="1" id="KW-0732">Signal</keyword>
<accession>A0A5B7J2I7</accession>
<dbReference type="AlphaFoldDB" id="A0A5B7J2I7"/>
<gene>
    <name evidence="2" type="ORF">E2C01_081509</name>
</gene>